<dbReference type="PANTHER" id="PTHR34387">
    <property type="entry name" value="SLR1258 PROTEIN"/>
    <property type="match status" value="1"/>
</dbReference>
<evidence type="ECO:0008006" key="4">
    <source>
        <dbReference type="Google" id="ProtNLM"/>
    </source>
</evidence>
<reference evidence="3" key="1">
    <citation type="submission" date="2017-09" db="EMBL/GenBank/DDBJ databases">
        <title>Depth-based differentiation of microbial function through sediment-hosted aquifers and enrichment of novel symbionts in the deep terrestrial subsurface.</title>
        <authorList>
            <person name="Probst A.J."/>
            <person name="Ladd B."/>
            <person name="Jarett J.K."/>
            <person name="Geller-Mcgrath D.E."/>
            <person name="Sieber C.M.K."/>
            <person name="Emerson J.B."/>
            <person name="Anantharaman K."/>
            <person name="Thomas B.C."/>
            <person name="Malmstrom R."/>
            <person name="Stieglmeier M."/>
            <person name="Klingl A."/>
            <person name="Woyke T."/>
            <person name="Ryan C.M."/>
            <person name="Banfield J.F."/>
        </authorList>
    </citation>
    <scope>NUCLEOTIDE SEQUENCE [LARGE SCALE GENOMIC DNA]</scope>
</reference>
<keyword evidence="1" id="KW-1133">Transmembrane helix</keyword>
<dbReference type="AlphaFoldDB" id="A0A2H0TCX5"/>
<dbReference type="GO" id="GO:0006974">
    <property type="term" value="P:DNA damage response"/>
    <property type="evidence" value="ECO:0007669"/>
    <property type="project" value="TreeGrafter"/>
</dbReference>
<evidence type="ECO:0000313" key="3">
    <source>
        <dbReference type="Proteomes" id="UP000231503"/>
    </source>
</evidence>
<feature type="transmembrane region" description="Helical" evidence="1">
    <location>
        <begin position="26"/>
        <end position="49"/>
    </location>
</feature>
<evidence type="ECO:0000313" key="2">
    <source>
        <dbReference type="EMBL" id="PIR69393.1"/>
    </source>
</evidence>
<dbReference type="PANTHER" id="PTHR34387:SF2">
    <property type="entry name" value="SLR1258 PROTEIN"/>
    <property type="match status" value="1"/>
</dbReference>
<gene>
    <name evidence="2" type="ORF">COU47_03420</name>
</gene>
<keyword evidence="1" id="KW-0472">Membrane</keyword>
<dbReference type="Pfam" id="PF04402">
    <property type="entry name" value="SIMPL"/>
    <property type="match status" value="1"/>
</dbReference>
<dbReference type="Gene3D" id="3.30.70.2970">
    <property type="entry name" value="Protein of unknown function (DUF541), domain 2"/>
    <property type="match status" value="1"/>
</dbReference>
<sequence>MPPKKRYNKGISLMFLYMETPMGKKYLYIVIIVALLAFSYAAVGLIGVLKNSVDPSFARSFSVSGEGKIVAVPDIAQFSFTVISEGGTDIATLQKKNTENVNAIIDFMKSEGVDEKDIKTESYNLSPRYQYYNCSRPIPLDGGAAIEPCPPPEIVGYSVTQIVLVKAREGNFENIGTLLSGAVEHGANSVSQLWFTIDDPAFLEQQAREEAITKAKEKAKAVARAGGFRLGRLLSLNEGGYSPIYKIETARDSALGIGGASVPTPAIEPGSQEVMITVNLTYEIR</sequence>
<keyword evidence="1" id="KW-0812">Transmembrane</keyword>
<dbReference type="EMBL" id="PFCO01000008">
    <property type="protein sequence ID" value="PIR69393.1"/>
    <property type="molecule type" value="Genomic_DNA"/>
</dbReference>
<accession>A0A2H0TCX5</accession>
<comment type="caution">
    <text evidence="2">The sequence shown here is derived from an EMBL/GenBank/DDBJ whole genome shotgun (WGS) entry which is preliminary data.</text>
</comment>
<dbReference type="Proteomes" id="UP000231503">
    <property type="component" value="Unassembled WGS sequence"/>
</dbReference>
<organism evidence="2 3">
    <name type="scientific">Candidatus Niyogibacteria bacterium CG10_big_fil_rev_8_21_14_0_10_46_36</name>
    <dbReference type="NCBI Taxonomy" id="1974726"/>
    <lineage>
        <taxon>Bacteria</taxon>
        <taxon>Candidatus Niyogiibacteriota</taxon>
    </lineage>
</organism>
<proteinExistence type="predicted"/>
<dbReference type="Gene3D" id="3.30.110.170">
    <property type="entry name" value="Protein of unknown function (DUF541), domain 1"/>
    <property type="match status" value="1"/>
</dbReference>
<protein>
    <recommendedName>
        <fullName evidence="4">SIMPL domain-containing protein</fullName>
    </recommendedName>
</protein>
<evidence type="ECO:0000256" key="1">
    <source>
        <dbReference type="SAM" id="Phobius"/>
    </source>
</evidence>
<name>A0A2H0TCX5_9BACT</name>
<dbReference type="InterPro" id="IPR052022">
    <property type="entry name" value="26kDa_periplasmic_antigen"/>
</dbReference>
<dbReference type="InterPro" id="IPR007497">
    <property type="entry name" value="SIMPL/DUF541"/>
</dbReference>